<evidence type="ECO:0000313" key="4">
    <source>
        <dbReference type="Proteomes" id="UP001595455"/>
    </source>
</evidence>
<dbReference type="RefSeq" id="WP_107008236.1">
    <property type="nucleotide sequence ID" value="NZ_JBHRSF010000007.1"/>
</dbReference>
<dbReference type="AlphaFoldDB" id="A0A371YQ41"/>
<evidence type="ECO:0000313" key="2">
    <source>
        <dbReference type="EMBL" id="RFC83591.1"/>
    </source>
</evidence>
<dbReference type="OrthoDB" id="6703119at2"/>
<reference evidence="1" key="1">
    <citation type="journal article" date="2014" name="Int. J. Syst. Evol. Microbiol.">
        <title>Complete genome of a new Firmicutes species belonging to the dominant human colonic microbiota ('Ruminococcus bicirculans') reveals two chromosomes and a selective capacity to utilize plant glucans.</title>
        <authorList>
            <consortium name="NISC Comparative Sequencing Program"/>
            <person name="Wegmann U."/>
            <person name="Louis P."/>
            <person name="Goesmann A."/>
            <person name="Henrissat B."/>
            <person name="Duncan S.H."/>
            <person name="Flint H.J."/>
        </authorList>
    </citation>
    <scope>NUCLEOTIDE SEQUENCE</scope>
    <source>
        <strain evidence="1">KCTC 62575</strain>
    </source>
</reference>
<accession>A0A371YQ41</accession>
<reference evidence="4" key="3">
    <citation type="journal article" date="2019" name="Int. J. Syst. Evol. Microbiol.">
        <title>The Global Catalogue of Microorganisms (GCM) 10K type strain sequencing project: providing services to taxonomists for standard genome sequencing and annotation.</title>
        <authorList>
            <consortium name="The Broad Institute Genomics Platform"/>
            <consortium name="The Broad Institute Genome Sequencing Center for Infectious Disease"/>
            <person name="Wu L."/>
            <person name="Ma J."/>
        </authorList>
    </citation>
    <scope>NUCLEOTIDE SEQUENCE [LARGE SCALE GENOMIC DNA]</scope>
    <source>
        <strain evidence="4">KCTC 62575</strain>
    </source>
</reference>
<keyword evidence="4" id="KW-1185">Reference proteome</keyword>
<reference evidence="2 3" key="2">
    <citation type="submission" date="2018-08" db="EMBL/GenBank/DDBJ databases">
        <title>The draft genome of Acinetobacter sichuanensis strain WCHAc060041.</title>
        <authorList>
            <person name="Qin J."/>
            <person name="Feng Y."/>
            <person name="Zong Z."/>
        </authorList>
    </citation>
    <scope>NUCLEOTIDE SEQUENCE [LARGE SCALE GENOMIC DNA]</scope>
    <source>
        <strain evidence="2 3">WCHAc060041</strain>
    </source>
</reference>
<organism evidence="2 3">
    <name type="scientific">Acinetobacter sichuanensis</name>
    <dbReference type="NCBI Taxonomy" id="2136183"/>
    <lineage>
        <taxon>Bacteria</taxon>
        <taxon>Pseudomonadati</taxon>
        <taxon>Pseudomonadota</taxon>
        <taxon>Gammaproteobacteria</taxon>
        <taxon>Moraxellales</taxon>
        <taxon>Moraxellaceae</taxon>
        <taxon>Acinetobacter</taxon>
    </lineage>
</organism>
<dbReference type="EMBL" id="PYIX02000015">
    <property type="protein sequence ID" value="RFC83591.1"/>
    <property type="molecule type" value="Genomic_DNA"/>
</dbReference>
<comment type="caution">
    <text evidence="2">The sequence shown here is derived from an EMBL/GenBank/DDBJ whole genome shotgun (WGS) entry which is preliminary data.</text>
</comment>
<dbReference type="EMBL" id="JBHRSF010000007">
    <property type="protein sequence ID" value="MFC2994481.1"/>
    <property type="molecule type" value="Genomic_DNA"/>
</dbReference>
<reference evidence="1" key="4">
    <citation type="submission" date="2024-09" db="EMBL/GenBank/DDBJ databases">
        <authorList>
            <person name="Sun Q."/>
            <person name="Mori K."/>
        </authorList>
    </citation>
    <scope>NUCLEOTIDE SEQUENCE</scope>
    <source>
        <strain evidence="1">KCTC 62575</strain>
    </source>
</reference>
<name>A0A371YQ41_9GAMM</name>
<protein>
    <submittedName>
        <fullName evidence="2">Uncharacterized protein</fullName>
    </submittedName>
</protein>
<proteinExistence type="predicted"/>
<evidence type="ECO:0000313" key="1">
    <source>
        <dbReference type="EMBL" id="MFC2994481.1"/>
    </source>
</evidence>
<evidence type="ECO:0000313" key="3">
    <source>
        <dbReference type="Proteomes" id="UP000240957"/>
    </source>
</evidence>
<dbReference type="Proteomes" id="UP001595455">
    <property type="component" value="Unassembled WGS sequence"/>
</dbReference>
<dbReference type="Proteomes" id="UP000240957">
    <property type="component" value="Unassembled WGS sequence"/>
</dbReference>
<gene>
    <name evidence="1" type="ORF">ACFODO_04185</name>
    <name evidence="2" type="ORF">C9E89_010600</name>
</gene>
<sequence length="210" mass="24858">MNKEKLNELRSKISIPLVQAMKLLKQHDENVEQCIQAFHDENIKKICEETGCDLSIIFEYYHDVAYEYNVGKVITKVEALIHRPIKLTIEENPLYVDKVGFFIWAEDENLDRIQSTMNRTYFIPRYDFEYVVDIFASVFPIFNPMRKYLETSFDECSDNYFDHAVITEIISKIKVLNVVTDEIGRFLTRLIYVLEEKNKIGRYLVVYGNQ</sequence>